<dbReference type="PANTHER" id="PTHR11895">
    <property type="entry name" value="TRANSAMIDASE"/>
    <property type="match status" value="1"/>
</dbReference>
<evidence type="ECO:0000259" key="2">
    <source>
        <dbReference type="Pfam" id="PF01425"/>
    </source>
</evidence>
<organism evidence="3 4">
    <name type="scientific">Oleomonas cavernae</name>
    <dbReference type="NCBI Taxonomy" id="2320859"/>
    <lineage>
        <taxon>Bacteria</taxon>
        <taxon>Pseudomonadati</taxon>
        <taxon>Pseudomonadota</taxon>
        <taxon>Alphaproteobacteria</taxon>
        <taxon>Acetobacterales</taxon>
        <taxon>Acetobacteraceae</taxon>
        <taxon>Oleomonas</taxon>
    </lineage>
</organism>
<evidence type="ECO:0000313" key="4">
    <source>
        <dbReference type="Proteomes" id="UP000284605"/>
    </source>
</evidence>
<proteinExistence type="inferred from homology"/>
<gene>
    <name evidence="3" type="ORF">D3874_12875</name>
</gene>
<dbReference type="InterPro" id="IPR000120">
    <property type="entry name" value="Amidase"/>
</dbReference>
<dbReference type="Pfam" id="PF01425">
    <property type="entry name" value="Amidase"/>
    <property type="match status" value="1"/>
</dbReference>
<name>A0A418WCW0_9PROT</name>
<protein>
    <submittedName>
        <fullName evidence="3">Amidase</fullName>
    </submittedName>
</protein>
<reference evidence="3 4" key="1">
    <citation type="submission" date="2018-09" db="EMBL/GenBank/DDBJ databases">
        <authorList>
            <person name="Zhu H."/>
        </authorList>
    </citation>
    <scope>NUCLEOTIDE SEQUENCE [LARGE SCALE GENOMIC DNA]</scope>
    <source>
        <strain evidence="3 4">K1W22B-8</strain>
    </source>
</reference>
<feature type="domain" description="Amidase" evidence="2">
    <location>
        <begin position="29"/>
        <end position="459"/>
    </location>
</feature>
<dbReference type="Proteomes" id="UP000284605">
    <property type="component" value="Unassembled WGS sequence"/>
</dbReference>
<dbReference type="AlphaFoldDB" id="A0A418WCW0"/>
<dbReference type="OrthoDB" id="9811471at2"/>
<sequence length="478" mass="49661">MLSADAYASHDALGLAALVAAGETTPDDLLTLALARVAAVNPRINAVFHLVEAEARQAIAQGLPKGPFAGVPMLIKDLNAHVTGWPLTNGSRLYDGFVCDHDSTLVARLRAAGFVLFGRTTSPEFGITSTTENQVHGITRNPYDLSRTSGGSSGGASAAVAAGIIPLAHASDGGGSIRIPAAACHLFGLKPSRARNTMGPDAGEGWGGMSTVHAVGHSVRDAAALLDVTSPFVHGDPYVAPAPARYYLSEVGAPVGRLRIALCLEAMNPTPLEAPALEAVDFMAGLLRRLGHDIIEVKRLPVDGPALSAAQRSIISASLARTVAQRLAAIHRASAADLLEPVTGFMAEGGHIEPATAYLDGIAAIHLAGRQMARFYDEGDYDFILSPLLPEAPPPIGLLSLSPADLDVFVAAIGRYSAYTGLQNMTGQPAMSIPCGLDAQGLPRAVQFAGRLGDEAGLLRLAAQLETEAPWAQVRPSL</sequence>
<evidence type="ECO:0000256" key="1">
    <source>
        <dbReference type="ARBA" id="ARBA00009199"/>
    </source>
</evidence>
<dbReference type="SUPFAM" id="SSF75304">
    <property type="entry name" value="Amidase signature (AS) enzymes"/>
    <property type="match status" value="1"/>
</dbReference>
<dbReference type="InterPro" id="IPR036928">
    <property type="entry name" value="AS_sf"/>
</dbReference>
<dbReference type="Gene3D" id="3.90.1300.10">
    <property type="entry name" value="Amidase signature (AS) domain"/>
    <property type="match status" value="1"/>
</dbReference>
<dbReference type="EMBL" id="QYUK01000011">
    <property type="protein sequence ID" value="RJF87806.1"/>
    <property type="molecule type" value="Genomic_DNA"/>
</dbReference>
<keyword evidence="4" id="KW-1185">Reference proteome</keyword>
<dbReference type="InterPro" id="IPR020556">
    <property type="entry name" value="Amidase_CS"/>
</dbReference>
<accession>A0A418WCW0</accession>
<dbReference type="InterPro" id="IPR023631">
    <property type="entry name" value="Amidase_dom"/>
</dbReference>
<dbReference type="GO" id="GO:0003824">
    <property type="term" value="F:catalytic activity"/>
    <property type="evidence" value="ECO:0007669"/>
    <property type="project" value="InterPro"/>
</dbReference>
<dbReference type="PANTHER" id="PTHR11895:SF7">
    <property type="entry name" value="GLUTAMYL-TRNA(GLN) AMIDOTRANSFERASE SUBUNIT A, MITOCHONDRIAL"/>
    <property type="match status" value="1"/>
</dbReference>
<evidence type="ECO:0000313" key="3">
    <source>
        <dbReference type="EMBL" id="RJF87806.1"/>
    </source>
</evidence>
<comment type="similarity">
    <text evidence="1">Belongs to the amidase family.</text>
</comment>
<comment type="caution">
    <text evidence="3">The sequence shown here is derived from an EMBL/GenBank/DDBJ whole genome shotgun (WGS) entry which is preliminary data.</text>
</comment>
<dbReference type="RefSeq" id="WP_119778442.1">
    <property type="nucleotide sequence ID" value="NZ_QYUK01000011.1"/>
</dbReference>
<dbReference type="PROSITE" id="PS00571">
    <property type="entry name" value="AMIDASES"/>
    <property type="match status" value="1"/>
</dbReference>